<dbReference type="EMBL" id="MABQ02000008">
    <property type="protein sequence ID" value="PCD29074.1"/>
    <property type="molecule type" value="Genomic_DNA"/>
</dbReference>
<organism evidence="1 2">
    <name type="scientific">Fusarium oxysporum f. sp. radicis-cucumerinum</name>
    <dbReference type="NCBI Taxonomy" id="327505"/>
    <lineage>
        <taxon>Eukaryota</taxon>
        <taxon>Fungi</taxon>
        <taxon>Dikarya</taxon>
        <taxon>Ascomycota</taxon>
        <taxon>Pezizomycotina</taxon>
        <taxon>Sordariomycetes</taxon>
        <taxon>Hypocreomycetidae</taxon>
        <taxon>Hypocreales</taxon>
        <taxon>Nectriaceae</taxon>
        <taxon>Fusarium</taxon>
        <taxon>Fusarium oxysporum species complex</taxon>
    </lineage>
</organism>
<reference evidence="1 2" key="1">
    <citation type="journal article" date="2016" name="Environ. Microbiol.">
        <title>Effector profiles distinguish formae speciales of Fusarium oxysporum.</title>
        <authorList>
            <person name="van Dam P."/>
            <person name="Fokkens L."/>
            <person name="Schmidt S.M."/>
            <person name="Linmans J.H."/>
            <person name="Kistler H.C."/>
            <person name="Ma L.J."/>
            <person name="Rep M."/>
        </authorList>
    </citation>
    <scope>NUCLEOTIDE SEQUENCE [LARGE SCALE GENOMIC DNA]</scope>
    <source>
        <strain evidence="1 2">Forc016</strain>
    </source>
</reference>
<name>A0A2H3GQF1_FUSOX</name>
<sequence>MADEFVPSAPSPLTSFTTNTGFGAANASGPWYNPAVWTVNVTRYAPILEDLVWAGPRFVKKLGSYISVPEHLETTTDNSNYIPAVVGANTILAEADPTIQNIMEPLLGAGGSETATTAPIGRVPVDSLWQSYLTGHTYSLPLDDAYACDGRQDSYYDSFLSSYW</sequence>
<evidence type="ECO:0000313" key="1">
    <source>
        <dbReference type="EMBL" id="PCD29074.1"/>
    </source>
</evidence>
<dbReference type="AlphaFoldDB" id="A0A2H3GQF1"/>
<dbReference type="Proteomes" id="UP000219602">
    <property type="component" value="Chromosome 10"/>
</dbReference>
<comment type="caution">
    <text evidence="1">The sequence shown here is derived from an EMBL/GenBank/DDBJ whole genome shotgun (WGS) entry which is preliminary data.</text>
</comment>
<proteinExistence type="predicted"/>
<reference evidence="1 2" key="2">
    <citation type="journal article" date="2017" name="Sci. Rep.">
        <title>A mobile pathogenicity chromosome in Fusarium oxysporum for infection of multiple cucurbit species.</title>
        <authorList>
            <person name="van Dam P."/>
            <person name="Fokkens L."/>
            <person name="Ayukawa Y."/>
            <person name="van der Gragt M."/>
            <person name="Ter Horst A."/>
            <person name="Brankovics B."/>
            <person name="Houterman P.M."/>
            <person name="Arie T."/>
            <person name="Rep M."/>
        </authorList>
    </citation>
    <scope>NUCLEOTIDE SEQUENCE [LARGE SCALE GENOMIC DNA]</scope>
    <source>
        <strain evidence="1 2">Forc016</strain>
    </source>
</reference>
<accession>A0A2H3GQF1</accession>
<protein>
    <submittedName>
        <fullName evidence="1">Uncharacterized protein</fullName>
    </submittedName>
</protein>
<gene>
    <name evidence="1" type="ORF">AU210_011615</name>
</gene>
<evidence type="ECO:0000313" key="2">
    <source>
        <dbReference type="Proteomes" id="UP000219602"/>
    </source>
</evidence>